<sequence length="147" mass="14977">MGPHLPATADPNTPVAATPAATAPATAHEHTRPSDPGGGDARSPRGADAPSWDPWGGFWGAPPAEHPACDYDGRHGRRFVLLGGGDDGVLTPPTEYHSALGDGPGGSGPPTRSLRRGVRTSSGHTPSVVDAAIRFAADDIATQDMSM</sequence>
<organism evidence="2 3">
    <name type="scientific">Volvox africanus</name>
    <dbReference type="NCBI Taxonomy" id="51714"/>
    <lineage>
        <taxon>Eukaryota</taxon>
        <taxon>Viridiplantae</taxon>
        <taxon>Chlorophyta</taxon>
        <taxon>core chlorophytes</taxon>
        <taxon>Chlorophyceae</taxon>
        <taxon>CS clade</taxon>
        <taxon>Chlamydomonadales</taxon>
        <taxon>Volvocaceae</taxon>
        <taxon>Volvox</taxon>
    </lineage>
</organism>
<dbReference type="EMBL" id="BSDZ01000005">
    <property type="protein sequence ID" value="GLI60232.1"/>
    <property type="molecule type" value="Genomic_DNA"/>
</dbReference>
<feature type="compositionally biased region" description="Low complexity" evidence="1">
    <location>
        <begin position="1"/>
        <end position="26"/>
    </location>
</feature>
<protein>
    <submittedName>
        <fullName evidence="2">Uncharacterized protein</fullName>
    </submittedName>
</protein>
<comment type="caution">
    <text evidence="2">The sequence shown here is derived from an EMBL/GenBank/DDBJ whole genome shotgun (WGS) entry which is preliminary data.</text>
</comment>
<evidence type="ECO:0000313" key="3">
    <source>
        <dbReference type="Proteomes" id="UP001165090"/>
    </source>
</evidence>
<proteinExistence type="predicted"/>
<accession>A0ABQ5RT87</accession>
<feature type="region of interest" description="Disordered" evidence="1">
    <location>
        <begin position="90"/>
        <end position="125"/>
    </location>
</feature>
<feature type="region of interest" description="Disordered" evidence="1">
    <location>
        <begin position="1"/>
        <end position="67"/>
    </location>
</feature>
<gene>
    <name evidence="2" type="ORF">VaNZ11_002320</name>
</gene>
<name>A0ABQ5RT87_9CHLO</name>
<evidence type="ECO:0000256" key="1">
    <source>
        <dbReference type="SAM" id="MobiDB-lite"/>
    </source>
</evidence>
<dbReference type="Proteomes" id="UP001165090">
    <property type="component" value="Unassembled WGS sequence"/>
</dbReference>
<reference evidence="2 3" key="1">
    <citation type="journal article" date="2023" name="IScience">
        <title>Expanded male sex-determining region conserved during the evolution of homothallism in the green alga Volvox.</title>
        <authorList>
            <person name="Yamamoto K."/>
            <person name="Matsuzaki R."/>
            <person name="Mahakham W."/>
            <person name="Heman W."/>
            <person name="Sekimoto H."/>
            <person name="Kawachi M."/>
            <person name="Minakuchi Y."/>
            <person name="Toyoda A."/>
            <person name="Nozaki H."/>
        </authorList>
    </citation>
    <scope>NUCLEOTIDE SEQUENCE [LARGE SCALE GENOMIC DNA]</scope>
    <source>
        <strain evidence="2 3">NIES-4468</strain>
    </source>
</reference>
<evidence type="ECO:0000313" key="2">
    <source>
        <dbReference type="EMBL" id="GLI60232.1"/>
    </source>
</evidence>
<keyword evidence="3" id="KW-1185">Reference proteome</keyword>